<dbReference type="InterPro" id="IPR027994">
    <property type="entry name" value="WxL_dom"/>
</dbReference>
<comment type="caution">
    <text evidence="4">The sequence shown here is derived from an EMBL/GenBank/DDBJ whole genome shotgun (WGS) entry which is preliminary data.</text>
</comment>
<reference evidence="4 5" key="1">
    <citation type="submission" date="2024-09" db="EMBL/GenBank/DDBJ databases">
        <authorList>
            <person name="Sun Q."/>
            <person name="Mori K."/>
        </authorList>
    </citation>
    <scope>NUCLEOTIDE SEQUENCE [LARGE SCALE GENOMIC DNA]</scope>
    <source>
        <strain evidence="4 5">TBRC 4575</strain>
    </source>
</reference>
<evidence type="ECO:0000259" key="3">
    <source>
        <dbReference type="Pfam" id="PF13731"/>
    </source>
</evidence>
<organism evidence="4 5">
    <name type="scientific">Lactiplantibacillus plajomi</name>
    <dbReference type="NCBI Taxonomy" id="1457217"/>
    <lineage>
        <taxon>Bacteria</taxon>
        <taxon>Bacillati</taxon>
        <taxon>Bacillota</taxon>
        <taxon>Bacilli</taxon>
        <taxon>Lactobacillales</taxon>
        <taxon>Lactobacillaceae</taxon>
        <taxon>Lactiplantibacillus</taxon>
    </lineage>
</organism>
<accession>A0ABV6K4B9</accession>
<feature type="compositionally biased region" description="Low complexity" evidence="1">
    <location>
        <begin position="58"/>
        <end position="70"/>
    </location>
</feature>
<feature type="chain" id="PRO_5047105861" evidence="2">
    <location>
        <begin position="25"/>
        <end position="251"/>
    </location>
</feature>
<protein>
    <submittedName>
        <fullName evidence="4">WxL domain-containing protein</fullName>
    </submittedName>
</protein>
<dbReference type="Pfam" id="PF13731">
    <property type="entry name" value="WxL"/>
    <property type="match status" value="1"/>
</dbReference>
<gene>
    <name evidence="4" type="ORF">ACFFGS_09245</name>
</gene>
<feature type="domain" description="WxL" evidence="3">
    <location>
        <begin position="30"/>
        <end position="248"/>
    </location>
</feature>
<keyword evidence="2" id="KW-0732">Signal</keyword>
<dbReference type="Proteomes" id="UP001589855">
    <property type="component" value="Unassembled WGS sequence"/>
</dbReference>
<evidence type="ECO:0000313" key="4">
    <source>
        <dbReference type="EMBL" id="MFC0424301.1"/>
    </source>
</evidence>
<evidence type="ECO:0000256" key="1">
    <source>
        <dbReference type="SAM" id="MobiDB-lite"/>
    </source>
</evidence>
<proteinExistence type="predicted"/>
<dbReference type="RefSeq" id="WP_137645173.1">
    <property type="nucleotide sequence ID" value="NZ_BAABRM010000013.1"/>
</dbReference>
<evidence type="ECO:0000256" key="2">
    <source>
        <dbReference type="SAM" id="SignalP"/>
    </source>
</evidence>
<dbReference type="EMBL" id="JBHLUK010000069">
    <property type="protein sequence ID" value="MFC0424301.1"/>
    <property type="molecule type" value="Genomic_DNA"/>
</dbReference>
<feature type="region of interest" description="Disordered" evidence="1">
    <location>
        <begin position="43"/>
        <end position="70"/>
    </location>
</feature>
<name>A0ABV6K4B9_9LACO</name>
<keyword evidence="5" id="KW-1185">Reference proteome</keyword>
<sequence length="251" mass="26274">MKKMFMGIVVSSIVTLGTLTPVLAATTAGESTGQTHITVDVTPGKDIKPVQPDNPNVAATDATNNGTDSTTNSGPLALVYVTKALNFGPISLKATGEQTSSVNADTGLWNKQMVVEVGDLRGTLAGWQLSVRGSQLVKQDAGTRATDAMITGAKVTFKNEQVLSSTADTNQKVAMTGAENQAQVNQDETDIQLGTEAGSQTLLKAAEGTGYGMTTMRVNPNDINLSLPRNAKTGTFTTDLTWTLNNVPQEA</sequence>
<feature type="signal peptide" evidence="2">
    <location>
        <begin position="1"/>
        <end position="24"/>
    </location>
</feature>
<evidence type="ECO:0000313" key="5">
    <source>
        <dbReference type="Proteomes" id="UP001589855"/>
    </source>
</evidence>